<feature type="compositionally biased region" description="Polar residues" evidence="1">
    <location>
        <begin position="110"/>
        <end position="125"/>
    </location>
</feature>
<comment type="caution">
    <text evidence="2">The sequence shown here is derived from an EMBL/GenBank/DDBJ whole genome shotgun (WGS) entry which is preliminary data.</text>
</comment>
<sequence>MATVSSISGWTCKVLNATIKIDGDSHTSNQPVSMAIAPSFPILFLYSYHRTQQYSAVVDLLYFDSGRRFGWLDVLKGKIGLWRIRTRALGDQGASTTPLDQAGSGISIRSKPNLSFTPEASYSTDESQRRKMKIDANFDLTWKPCKKLEIIFLMMITSQPSPTKFPSAFKDQNKQVLMNQSPTLRRRQLEIKNSRETSPKIEARMQRSPLRVRGRLCFSI</sequence>
<evidence type="ECO:0000256" key="1">
    <source>
        <dbReference type="SAM" id="MobiDB-lite"/>
    </source>
</evidence>
<proteinExistence type="predicted"/>
<organism evidence="2 3">
    <name type="scientific">Canavalia gladiata</name>
    <name type="common">Sword bean</name>
    <name type="synonym">Dolichos gladiatus</name>
    <dbReference type="NCBI Taxonomy" id="3824"/>
    <lineage>
        <taxon>Eukaryota</taxon>
        <taxon>Viridiplantae</taxon>
        <taxon>Streptophyta</taxon>
        <taxon>Embryophyta</taxon>
        <taxon>Tracheophyta</taxon>
        <taxon>Spermatophyta</taxon>
        <taxon>Magnoliopsida</taxon>
        <taxon>eudicotyledons</taxon>
        <taxon>Gunneridae</taxon>
        <taxon>Pentapetalae</taxon>
        <taxon>rosids</taxon>
        <taxon>fabids</taxon>
        <taxon>Fabales</taxon>
        <taxon>Fabaceae</taxon>
        <taxon>Papilionoideae</taxon>
        <taxon>50 kb inversion clade</taxon>
        <taxon>NPAAA clade</taxon>
        <taxon>indigoferoid/millettioid clade</taxon>
        <taxon>Phaseoleae</taxon>
        <taxon>Canavalia</taxon>
    </lineage>
</organism>
<dbReference type="Proteomes" id="UP001367508">
    <property type="component" value="Unassembled WGS sequence"/>
</dbReference>
<reference evidence="2 3" key="1">
    <citation type="submission" date="2024-01" db="EMBL/GenBank/DDBJ databases">
        <title>The genomes of 5 underutilized Papilionoideae crops provide insights into root nodulation and disease resistanc.</title>
        <authorList>
            <person name="Jiang F."/>
        </authorList>
    </citation>
    <scope>NUCLEOTIDE SEQUENCE [LARGE SCALE GENOMIC DNA]</scope>
    <source>
        <strain evidence="2">LVBAO_FW01</strain>
        <tissue evidence="2">Leaves</tissue>
    </source>
</reference>
<feature type="region of interest" description="Disordered" evidence="1">
    <location>
        <begin position="92"/>
        <end position="128"/>
    </location>
</feature>
<dbReference type="EMBL" id="JAYMYQ010000006">
    <property type="protein sequence ID" value="KAK7324263.1"/>
    <property type="molecule type" value="Genomic_DNA"/>
</dbReference>
<evidence type="ECO:0000313" key="3">
    <source>
        <dbReference type="Proteomes" id="UP001367508"/>
    </source>
</evidence>
<evidence type="ECO:0000313" key="2">
    <source>
        <dbReference type="EMBL" id="KAK7324263.1"/>
    </source>
</evidence>
<accession>A0AAN9KZI7</accession>
<keyword evidence="3" id="KW-1185">Reference proteome</keyword>
<name>A0AAN9KZI7_CANGL</name>
<protein>
    <submittedName>
        <fullName evidence="2">Uncharacterized protein</fullName>
    </submittedName>
</protein>
<gene>
    <name evidence="2" type="ORF">VNO77_27794</name>
</gene>
<dbReference type="AlphaFoldDB" id="A0AAN9KZI7"/>